<evidence type="ECO:0000259" key="2">
    <source>
        <dbReference type="Pfam" id="PF08940"/>
    </source>
</evidence>
<feature type="region of interest" description="Disordered" evidence="1">
    <location>
        <begin position="51"/>
        <end position="76"/>
    </location>
</feature>
<protein>
    <recommendedName>
        <fullName evidence="2">DUF1918 domain-containing protein</fullName>
    </recommendedName>
</protein>
<evidence type="ECO:0000313" key="3">
    <source>
        <dbReference type="EMBL" id="GAA4427338.1"/>
    </source>
</evidence>
<dbReference type="InterPro" id="IPR015035">
    <property type="entry name" value="DUF1918"/>
</dbReference>
<name>A0ABP8LCZ9_9MICO</name>
<dbReference type="SUPFAM" id="SSF143212">
    <property type="entry name" value="Rv2632c-like"/>
    <property type="match status" value="1"/>
</dbReference>
<keyword evidence="4" id="KW-1185">Reference proteome</keyword>
<dbReference type="InterPro" id="IPR038070">
    <property type="entry name" value="Rv2632c-like_sf"/>
</dbReference>
<sequence>MRATVGDRIVTASGVVGGAVREGVVVQVRNADGSPPYTVRWSDTGEETILHPGPDSVVQPEEGDSAGSEGGTSSVRTTTWHVQLSLVESSGSTVAEATLVGGAPEQLRAVGHARKDPGDDEIPVIGDEVAAGRALNRLAERLMAAAEHDISSRTGNRAHVHR</sequence>
<accession>A0ABP8LCZ9</accession>
<dbReference type="Pfam" id="PF08940">
    <property type="entry name" value="DUF1918"/>
    <property type="match status" value="1"/>
</dbReference>
<dbReference type="InterPro" id="IPR015057">
    <property type="entry name" value="Rv2632c-like"/>
</dbReference>
<dbReference type="SUPFAM" id="SSF50118">
    <property type="entry name" value="Cell growth inhibitor/plasmid maintenance toxic component"/>
    <property type="match status" value="1"/>
</dbReference>
<feature type="domain" description="DUF1918" evidence="2">
    <location>
        <begin position="1"/>
        <end position="58"/>
    </location>
</feature>
<proteinExistence type="predicted"/>
<dbReference type="Proteomes" id="UP001500622">
    <property type="component" value="Unassembled WGS sequence"/>
</dbReference>
<dbReference type="EMBL" id="BAABGN010000011">
    <property type="protein sequence ID" value="GAA4427338.1"/>
    <property type="molecule type" value="Genomic_DNA"/>
</dbReference>
<organism evidence="3 4">
    <name type="scientific">Georgenia halophila</name>
    <dbReference type="NCBI Taxonomy" id="620889"/>
    <lineage>
        <taxon>Bacteria</taxon>
        <taxon>Bacillati</taxon>
        <taxon>Actinomycetota</taxon>
        <taxon>Actinomycetes</taxon>
        <taxon>Micrococcales</taxon>
        <taxon>Bogoriellaceae</taxon>
        <taxon>Georgenia</taxon>
    </lineage>
</organism>
<evidence type="ECO:0000313" key="4">
    <source>
        <dbReference type="Proteomes" id="UP001500622"/>
    </source>
</evidence>
<dbReference type="Gene3D" id="3.30.160.240">
    <property type="entry name" value="Rv1738"/>
    <property type="match status" value="1"/>
</dbReference>
<reference evidence="4" key="1">
    <citation type="journal article" date="2019" name="Int. J. Syst. Evol. Microbiol.">
        <title>The Global Catalogue of Microorganisms (GCM) 10K type strain sequencing project: providing services to taxonomists for standard genome sequencing and annotation.</title>
        <authorList>
            <consortium name="The Broad Institute Genomics Platform"/>
            <consortium name="The Broad Institute Genome Sequencing Center for Infectious Disease"/>
            <person name="Wu L."/>
            <person name="Ma J."/>
        </authorList>
    </citation>
    <scope>NUCLEOTIDE SEQUENCE [LARGE SCALE GENOMIC DNA]</scope>
    <source>
        <strain evidence="4">JCM 17810</strain>
    </source>
</reference>
<dbReference type="Gene3D" id="2.30.30.440">
    <property type="entry name" value="Domain of unknown function DUF1918"/>
    <property type="match status" value="1"/>
</dbReference>
<evidence type="ECO:0000256" key="1">
    <source>
        <dbReference type="SAM" id="MobiDB-lite"/>
    </source>
</evidence>
<dbReference type="RefSeq" id="WP_345216803.1">
    <property type="nucleotide sequence ID" value="NZ_BAABGN010000011.1"/>
</dbReference>
<dbReference type="Pfam" id="PF08962">
    <property type="entry name" value="Rv2632c-like"/>
    <property type="match status" value="1"/>
</dbReference>
<comment type="caution">
    <text evidence="3">The sequence shown here is derived from an EMBL/GenBank/DDBJ whole genome shotgun (WGS) entry which is preliminary data.</text>
</comment>
<gene>
    <name evidence="3" type="ORF">GCM10023169_27240</name>
</gene>